<proteinExistence type="predicted"/>
<accession>A0AA38WXE8</accession>
<dbReference type="Proteomes" id="UP001172673">
    <property type="component" value="Unassembled WGS sequence"/>
</dbReference>
<reference evidence="2" key="1">
    <citation type="submission" date="2022-10" db="EMBL/GenBank/DDBJ databases">
        <title>Culturing micro-colonial fungi from biological soil crusts in the Mojave desert and describing Neophaeococcomyces mojavensis, and introducing the new genera and species Taxawa tesnikishii.</title>
        <authorList>
            <person name="Kurbessoian T."/>
            <person name="Stajich J.E."/>
        </authorList>
    </citation>
    <scope>NUCLEOTIDE SEQUENCE</scope>
    <source>
        <strain evidence="2">TK_41</strain>
    </source>
</reference>
<dbReference type="AlphaFoldDB" id="A0AA38WXE8"/>
<evidence type="ECO:0000256" key="1">
    <source>
        <dbReference type="SAM" id="MobiDB-lite"/>
    </source>
</evidence>
<comment type="caution">
    <text evidence="2">The sequence shown here is derived from an EMBL/GenBank/DDBJ whole genome shotgun (WGS) entry which is preliminary data.</text>
</comment>
<name>A0AA38WXE8_9EURO</name>
<keyword evidence="3" id="KW-1185">Reference proteome</keyword>
<feature type="region of interest" description="Disordered" evidence="1">
    <location>
        <begin position="50"/>
        <end position="74"/>
    </location>
</feature>
<protein>
    <submittedName>
        <fullName evidence="2">Uncharacterized protein</fullName>
    </submittedName>
</protein>
<evidence type="ECO:0000313" key="3">
    <source>
        <dbReference type="Proteomes" id="UP001172673"/>
    </source>
</evidence>
<feature type="region of interest" description="Disordered" evidence="1">
    <location>
        <begin position="226"/>
        <end position="249"/>
    </location>
</feature>
<gene>
    <name evidence="2" type="ORF">H2200_012675</name>
</gene>
<sequence>MTFVITKHDYILELLEDIIQQGAQARTDVIVCSAREDFVGQILAELYRHHLENQPEGTSPEDDEDDNEGESRIPSPTHILLSKALHVLNSSQLVHLYFCPTITLFRGFLSGYGTSLTTASQSNGSMVVLNLLAMHHGTSEFNLQGLSQTLASAVSAAHRTGRDLRLVECKDIKDPANPSRGWPLWEAEVQLLSAAIRIGEAGQNWGRRTISVMKIASRWFKVDDSREARHEERGATAQETGASEEEMLV</sequence>
<evidence type="ECO:0000313" key="2">
    <source>
        <dbReference type="EMBL" id="KAJ9602895.1"/>
    </source>
</evidence>
<organism evidence="2 3">
    <name type="scientific">Cladophialophora chaetospira</name>
    <dbReference type="NCBI Taxonomy" id="386627"/>
    <lineage>
        <taxon>Eukaryota</taxon>
        <taxon>Fungi</taxon>
        <taxon>Dikarya</taxon>
        <taxon>Ascomycota</taxon>
        <taxon>Pezizomycotina</taxon>
        <taxon>Eurotiomycetes</taxon>
        <taxon>Chaetothyriomycetidae</taxon>
        <taxon>Chaetothyriales</taxon>
        <taxon>Herpotrichiellaceae</taxon>
        <taxon>Cladophialophora</taxon>
    </lineage>
</organism>
<dbReference type="EMBL" id="JAPDRK010000024">
    <property type="protein sequence ID" value="KAJ9602895.1"/>
    <property type="molecule type" value="Genomic_DNA"/>
</dbReference>
<feature type="compositionally biased region" description="Acidic residues" evidence="1">
    <location>
        <begin position="59"/>
        <end position="68"/>
    </location>
</feature>